<evidence type="ECO:0000313" key="1">
    <source>
        <dbReference type="EMBL" id="KAK2866994.1"/>
    </source>
</evidence>
<comment type="caution">
    <text evidence="1">The sequence shown here is derived from an EMBL/GenBank/DDBJ whole genome shotgun (WGS) entry which is preliminary data.</text>
</comment>
<name>A0AA88NZ61_9TELE</name>
<protein>
    <submittedName>
        <fullName evidence="1">Uncharacterized protein</fullName>
    </submittedName>
</protein>
<dbReference type="EMBL" id="JAUYZG010000025">
    <property type="protein sequence ID" value="KAK2866994.1"/>
    <property type="molecule type" value="Genomic_DNA"/>
</dbReference>
<organism evidence="1 2">
    <name type="scientific">Cirrhinus molitorella</name>
    <name type="common">mud carp</name>
    <dbReference type="NCBI Taxonomy" id="172907"/>
    <lineage>
        <taxon>Eukaryota</taxon>
        <taxon>Metazoa</taxon>
        <taxon>Chordata</taxon>
        <taxon>Craniata</taxon>
        <taxon>Vertebrata</taxon>
        <taxon>Euteleostomi</taxon>
        <taxon>Actinopterygii</taxon>
        <taxon>Neopterygii</taxon>
        <taxon>Teleostei</taxon>
        <taxon>Ostariophysi</taxon>
        <taxon>Cypriniformes</taxon>
        <taxon>Cyprinidae</taxon>
        <taxon>Labeoninae</taxon>
        <taxon>Labeonini</taxon>
        <taxon>Cirrhinus</taxon>
    </lineage>
</organism>
<gene>
    <name evidence="1" type="ORF">Q8A67_025111</name>
</gene>
<keyword evidence="2" id="KW-1185">Reference proteome</keyword>
<accession>A0AA88NZ61</accession>
<evidence type="ECO:0000313" key="2">
    <source>
        <dbReference type="Proteomes" id="UP001187343"/>
    </source>
</evidence>
<dbReference type="AlphaFoldDB" id="A0AA88NZ61"/>
<dbReference type="Proteomes" id="UP001187343">
    <property type="component" value="Unassembled WGS sequence"/>
</dbReference>
<sequence>MRKHRYFEFVGVIRDRASTVIDDKEIPYGLERKQLGIVGSVIQPPTDIPVDRFSREAHDTGKVKFTEALEEPPVGCFMLIRAMSDERFLPLPSRGRWQTSSLPITVALRTLCFVLLLGDF</sequence>
<reference evidence="1" key="1">
    <citation type="submission" date="2023-08" db="EMBL/GenBank/DDBJ databases">
        <title>Chromosome-level Genome Assembly of mud carp (Cirrhinus molitorella).</title>
        <authorList>
            <person name="Liu H."/>
        </authorList>
    </citation>
    <scope>NUCLEOTIDE SEQUENCE</scope>
    <source>
        <strain evidence="1">Prfri</strain>
        <tissue evidence="1">Muscle</tissue>
    </source>
</reference>
<proteinExistence type="predicted"/>